<evidence type="ECO:0000313" key="2">
    <source>
        <dbReference type="WBParaSite" id="TREG1_118640.1"/>
    </source>
</evidence>
<name>A0AA85IYX8_TRIRE</name>
<evidence type="ECO:0000313" key="1">
    <source>
        <dbReference type="Proteomes" id="UP000050795"/>
    </source>
</evidence>
<proteinExistence type="predicted"/>
<keyword evidence="1" id="KW-1185">Reference proteome</keyword>
<dbReference type="WBParaSite" id="TREG1_118640.1">
    <property type="protein sequence ID" value="TREG1_118640.1"/>
    <property type="gene ID" value="TREG1_118640"/>
</dbReference>
<accession>A0AA85IYX8</accession>
<dbReference type="AlphaFoldDB" id="A0AA85IYX8"/>
<protein>
    <submittedName>
        <fullName evidence="2">Uncharacterized protein</fullName>
    </submittedName>
</protein>
<organism evidence="1 2">
    <name type="scientific">Trichobilharzia regenti</name>
    <name type="common">Nasal bird schistosome</name>
    <dbReference type="NCBI Taxonomy" id="157069"/>
    <lineage>
        <taxon>Eukaryota</taxon>
        <taxon>Metazoa</taxon>
        <taxon>Spiralia</taxon>
        <taxon>Lophotrochozoa</taxon>
        <taxon>Platyhelminthes</taxon>
        <taxon>Trematoda</taxon>
        <taxon>Digenea</taxon>
        <taxon>Strigeidida</taxon>
        <taxon>Schistosomatoidea</taxon>
        <taxon>Schistosomatidae</taxon>
        <taxon>Trichobilharzia</taxon>
    </lineage>
</organism>
<reference evidence="1" key="1">
    <citation type="submission" date="2022-06" db="EMBL/GenBank/DDBJ databases">
        <authorList>
            <person name="Berger JAMES D."/>
            <person name="Berger JAMES D."/>
        </authorList>
    </citation>
    <scope>NUCLEOTIDE SEQUENCE [LARGE SCALE GENOMIC DNA]</scope>
</reference>
<dbReference type="Proteomes" id="UP000050795">
    <property type="component" value="Unassembled WGS sequence"/>
</dbReference>
<sequence length="58" mass="6995">MQVVRHEKNVVLRRDNYSRNNFYPQHCNENVIFNTNYASSHTCEFAIKSCQLSLQIFW</sequence>
<reference evidence="2" key="2">
    <citation type="submission" date="2023-11" db="UniProtKB">
        <authorList>
            <consortium name="WormBaseParasite"/>
        </authorList>
    </citation>
    <scope>IDENTIFICATION</scope>
</reference>